<dbReference type="Proteomes" id="UP001217044">
    <property type="component" value="Chromosome"/>
</dbReference>
<evidence type="ECO:0000313" key="2">
    <source>
        <dbReference type="Proteomes" id="UP001217044"/>
    </source>
</evidence>
<organism evidence="1 2">
    <name type="scientific">Deinococcus aquaticus</name>
    <dbReference type="NCBI Taxonomy" id="328692"/>
    <lineage>
        <taxon>Bacteria</taxon>
        <taxon>Thermotogati</taxon>
        <taxon>Deinococcota</taxon>
        <taxon>Deinococci</taxon>
        <taxon>Deinococcales</taxon>
        <taxon>Deinococcaceae</taxon>
        <taxon>Deinococcus</taxon>
    </lineage>
</organism>
<name>A0ABY7V214_9DEIO</name>
<accession>A0ABY7V214</accession>
<sequence>MAKTGIPGKQKLIYTRDAMIGGSIAPMSLADYSKRYSDGAYINNGAYSFSTIEILKIGDVLEYSDMKLKVIGFVRGRFRNHAHLLVIANE</sequence>
<evidence type="ECO:0000313" key="1">
    <source>
        <dbReference type="EMBL" id="WDA58163.1"/>
    </source>
</evidence>
<proteinExistence type="predicted"/>
<dbReference type="EMBL" id="CP115165">
    <property type="protein sequence ID" value="WDA58163.1"/>
    <property type="molecule type" value="Genomic_DNA"/>
</dbReference>
<keyword evidence="2" id="KW-1185">Reference proteome</keyword>
<protein>
    <submittedName>
        <fullName evidence="1">Uncharacterized protein</fullName>
    </submittedName>
</protein>
<gene>
    <name evidence="1" type="ORF">M8445_12510</name>
</gene>
<dbReference type="RefSeq" id="WP_273988115.1">
    <property type="nucleotide sequence ID" value="NZ_BAABQT010000015.1"/>
</dbReference>
<reference evidence="1 2" key="1">
    <citation type="submission" date="2022-12" db="EMBL/GenBank/DDBJ databases">
        <title>Genome Sequence of Deinococcus aquaticus Type Strain PB314.</title>
        <authorList>
            <person name="Albert C."/>
            <person name="Hill J."/>
            <person name="Boren L."/>
            <person name="Scholz-Ng S."/>
            <person name="Fatema N."/>
            <person name="Grosso R."/>
            <person name="Soboslay E."/>
            <person name="Tuohy J."/>
        </authorList>
    </citation>
    <scope>NUCLEOTIDE SEQUENCE [LARGE SCALE GENOMIC DNA]</scope>
    <source>
        <strain evidence="1 2">PB-314</strain>
    </source>
</reference>